<comment type="caution">
    <text evidence="2">The sequence shown here is derived from an EMBL/GenBank/DDBJ whole genome shotgun (WGS) entry which is preliminary data.</text>
</comment>
<dbReference type="EMBL" id="PVLV01000656">
    <property type="protein sequence ID" value="PRH75834.1"/>
    <property type="molecule type" value="Genomic_DNA"/>
</dbReference>
<reference evidence="2 3" key="1">
    <citation type="submission" date="2018-03" db="EMBL/GenBank/DDBJ databases">
        <title>Novel Streptomyces sp. from soil.</title>
        <authorList>
            <person name="Tan G.Y.A."/>
            <person name="Lee Z.Y."/>
        </authorList>
    </citation>
    <scope>NUCLEOTIDE SEQUENCE [LARGE SCALE GENOMIC DNA]</scope>
    <source>
        <strain evidence="2 3">ST5x</strain>
    </source>
</reference>
<accession>A0A2S9PN30</accession>
<dbReference type="Proteomes" id="UP000239322">
    <property type="component" value="Unassembled WGS sequence"/>
</dbReference>
<dbReference type="AlphaFoldDB" id="A0A2S9PN30"/>
<evidence type="ECO:0000256" key="1">
    <source>
        <dbReference type="SAM" id="MobiDB-lite"/>
    </source>
</evidence>
<protein>
    <submittedName>
        <fullName evidence="2">Uncharacterized protein</fullName>
    </submittedName>
</protein>
<feature type="non-terminal residue" evidence="2">
    <location>
        <position position="1"/>
    </location>
</feature>
<evidence type="ECO:0000313" key="2">
    <source>
        <dbReference type="EMBL" id="PRH75834.1"/>
    </source>
</evidence>
<feature type="compositionally biased region" description="Basic and acidic residues" evidence="1">
    <location>
        <begin position="1"/>
        <end position="13"/>
    </location>
</feature>
<gene>
    <name evidence="2" type="ORF">C6N75_28825</name>
</gene>
<feature type="region of interest" description="Disordered" evidence="1">
    <location>
        <begin position="1"/>
        <end position="75"/>
    </location>
</feature>
<proteinExistence type="predicted"/>
<name>A0A2S9PN30_9ACTN</name>
<sequence>PRPSRHDLPEDGTKTLPTTRGLTIGRTAGGHQGASRPARPGPPRVLPRRRYDPDRGPRRRTRRTATADHGGATGRPATLRAAFADRLGETVTRSVRRAPDVR</sequence>
<keyword evidence="3" id="KW-1185">Reference proteome</keyword>
<evidence type="ECO:0000313" key="3">
    <source>
        <dbReference type="Proteomes" id="UP000239322"/>
    </source>
</evidence>
<organism evidence="2 3">
    <name type="scientific">Streptomyces solincola</name>
    <dbReference type="NCBI Taxonomy" id="2100817"/>
    <lineage>
        <taxon>Bacteria</taxon>
        <taxon>Bacillati</taxon>
        <taxon>Actinomycetota</taxon>
        <taxon>Actinomycetes</taxon>
        <taxon>Kitasatosporales</taxon>
        <taxon>Streptomycetaceae</taxon>
        <taxon>Streptomyces</taxon>
    </lineage>
</organism>
<dbReference type="RefSeq" id="WP_219852928.1">
    <property type="nucleotide sequence ID" value="NZ_PVLV01000656.1"/>
</dbReference>